<accession>A0A0M3AH98</accession>
<name>A0A0M3AH98_9SPHN</name>
<proteinExistence type="predicted"/>
<dbReference type="RefSeq" id="WP_046766147.1">
    <property type="nucleotide sequence ID" value="NZ_LBIC01000021.1"/>
</dbReference>
<dbReference type="EMBL" id="LBIC01000021">
    <property type="protein sequence ID" value="KKW89403.1"/>
    <property type="molecule type" value="Genomic_DNA"/>
</dbReference>
<organism evidence="1 2">
    <name type="scientific">Sphingobium chungbukense</name>
    <dbReference type="NCBI Taxonomy" id="56193"/>
    <lineage>
        <taxon>Bacteria</taxon>
        <taxon>Pseudomonadati</taxon>
        <taxon>Pseudomonadota</taxon>
        <taxon>Alphaproteobacteria</taxon>
        <taxon>Sphingomonadales</taxon>
        <taxon>Sphingomonadaceae</taxon>
        <taxon>Sphingobium</taxon>
    </lineage>
</organism>
<evidence type="ECO:0000313" key="2">
    <source>
        <dbReference type="Proteomes" id="UP000033874"/>
    </source>
</evidence>
<dbReference type="Proteomes" id="UP000033874">
    <property type="component" value="Unassembled WGS sequence"/>
</dbReference>
<evidence type="ECO:0000313" key="1">
    <source>
        <dbReference type="EMBL" id="KKW89403.1"/>
    </source>
</evidence>
<dbReference type="PATRIC" id="fig|56193.3.peg.5349"/>
<comment type="caution">
    <text evidence="1">The sequence shown here is derived from an EMBL/GenBank/DDBJ whole genome shotgun (WGS) entry which is preliminary data.</text>
</comment>
<dbReference type="STRING" id="56193.YP76_25330"/>
<reference evidence="1 2" key="1">
    <citation type="submission" date="2015-04" db="EMBL/GenBank/DDBJ databases">
        <title>Genome sequence of aromatic hydrocarbons-degrading Sphingobium chungbukense DJ77.</title>
        <authorList>
            <person name="Kim Y.-C."/>
            <person name="Chae J.-C."/>
        </authorList>
    </citation>
    <scope>NUCLEOTIDE SEQUENCE [LARGE SCALE GENOMIC DNA]</scope>
    <source>
        <strain evidence="1 2">DJ77</strain>
    </source>
</reference>
<gene>
    <name evidence="1" type="ORF">YP76_25330</name>
</gene>
<sequence length="160" mass="16517">MVFAQSMTLMNQAEHEMAGLTGMAPNITPIPPAPIPPIHYNNQNVSISNSNVGVLNLGSAKDIQVEMKTMVEQGNVALADALSAMTNAVLHDEAADIAARNELLDLIAALSQQANAKPEGRKLGTIKAIFGAAQAGAAAVQGAAGAWGALEPLLKVHFGL</sequence>
<dbReference type="AlphaFoldDB" id="A0A0M3AH98"/>
<keyword evidence="2" id="KW-1185">Reference proteome</keyword>
<protein>
    <submittedName>
        <fullName evidence="1">Uncharacterized protein</fullName>
    </submittedName>
</protein>